<keyword evidence="6" id="KW-1185">Reference proteome</keyword>
<comment type="subcellular location">
    <subcellularLocation>
        <location evidence="1">Membrane</location>
        <topology evidence="1">Multi-pass membrane protein</topology>
    </subcellularLocation>
</comment>
<feature type="transmembrane region" description="Helical" evidence="3">
    <location>
        <begin position="27"/>
        <end position="46"/>
    </location>
</feature>
<organism evidence="5 6">
    <name type="scientific">Basidiobolus ranarum</name>
    <dbReference type="NCBI Taxonomy" id="34480"/>
    <lineage>
        <taxon>Eukaryota</taxon>
        <taxon>Fungi</taxon>
        <taxon>Fungi incertae sedis</taxon>
        <taxon>Zoopagomycota</taxon>
        <taxon>Entomophthoromycotina</taxon>
        <taxon>Basidiobolomycetes</taxon>
        <taxon>Basidiobolales</taxon>
        <taxon>Basidiobolaceae</taxon>
        <taxon>Basidiobolus</taxon>
    </lineage>
</organism>
<comment type="similarity">
    <text evidence="2">Belongs to the major facilitator superfamily. Monocarboxylate porter (TC 2.A.1.13) family.</text>
</comment>
<feature type="transmembrane region" description="Helical" evidence="3">
    <location>
        <begin position="156"/>
        <end position="175"/>
    </location>
</feature>
<proteinExistence type="inferred from homology"/>
<keyword evidence="3" id="KW-0472">Membrane</keyword>
<feature type="transmembrane region" description="Helical" evidence="3">
    <location>
        <begin position="187"/>
        <end position="209"/>
    </location>
</feature>
<feature type="transmembrane region" description="Helical" evidence="3">
    <location>
        <begin position="129"/>
        <end position="149"/>
    </location>
</feature>
<dbReference type="PANTHER" id="PTHR11360">
    <property type="entry name" value="MONOCARBOXYLATE TRANSPORTER"/>
    <property type="match status" value="1"/>
</dbReference>
<feature type="transmembrane region" description="Helical" evidence="3">
    <location>
        <begin position="317"/>
        <end position="342"/>
    </location>
</feature>
<dbReference type="CDD" id="cd17352">
    <property type="entry name" value="MFS_MCT_SLC16"/>
    <property type="match status" value="1"/>
</dbReference>
<feature type="domain" description="Major facilitator superfamily (MFS) profile" evidence="4">
    <location>
        <begin position="26"/>
        <end position="412"/>
    </location>
</feature>
<evidence type="ECO:0000313" key="6">
    <source>
        <dbReference type="Proteomes" id="UP001479436"/>
    </source>
</evidence>
<dbReference type="PANTHER" id="PTHR11360:SF284">
    <property type="entry name" value="EG:103B4.3 PROTEIN-RELATED"/>
    <property type="match status" value="1"/>
</dbReference>
<dbReference type="InterPro" id="IPR050327">
    <property type="entry name" value="Proton-linked_MCT"/>
</dbReference>
<keyword evidence="3" id="KW-0812">Transmembrane</keyword>
<sequence length="417" mass="45073">MSDILNHEKDTKIELDPLDAPPDGGPGWLVVAGSFLCQWVIFGYNFTWGIYEDYYYREVFHERVSISALALVGTVGTALIVVLGPINGPLIDRFGYRKLVGLGSILLPLGILLASFATELWHLFLTQGVLYGIGASFVFFPSVGIIAEWFSKRRGLASGIAVSGTGVGGLVLGPLTHKLIDVVNVAWTLRIIAIHAFVLLVIATFLIRGRIERPRRPFQLDFSLLKDNRFVVLLATTFIEYFAYVIPFFLTPEYCVYIGLGSGTGGLFVGLMSGANAVGRIVFGFIADKYGNTITMTCCTFLAGISILLLWSFSHGYALMCVFVLAYGFFGGGFVSLLPVVTAQVTGVQKLGNALGLVFATTIVGNLVGTPITTALKGTAGEGRMTYIPAILFSGFITLAAACCLFTLHRMNTPKRV</sequence>
<evidence type="ECO:0000256" key="1">
    <source>
        <dbReference type="ARBA" id="ARBA00004141"/>
    </source>
</evidence>
<feature type="transmembrane region" description="Helical" evidence="3">
    <location>
        <begin position="387"/>
        <end position="408"/>
    </location>
</feature>
<evidence type="ECO:0000256" key="3">
    <source>
        <dbReference type="SAM" id="Phobius"/>
    </source>
</evidence>
<dbReference type="Proteomes" id="UP001479436">
    <property type="component" value="Unassembled WGS sequence"/>
</dbReference>
<dbReference type="EMBL" id="JASJQH010006878">
    <property type="protein sequence ID" value="KAK9729615.1"/>
    <property type="molecule type" value="Genomic_DNA"/>
</dbReference>
<dbReference type="Pfam" id="PF07690">
    <property type="entry name" value="MFS_1"/>
    <property type="match status" value="1"/>
</dbReference>
<comment type="caution">
    <text evidence="5">The sequence shown here is derived from an EMBL/GenBank/DDBJ whole genome shotgun (WGS) entry which is preliminary data.</text>
</comment>
<dbReference type="SUPFAM" id="SSF103473">
    <property type="entry name" value="MFS general substrate transporter"/>
    <property type="match status" value="1"/>
</dbReference>
<feature type="transmembrane region" description="Helical" evidence="3">
    <location>
        <begin position="256"/>
        <end position="278"/>
    </location>
</feature>
<feature type="transmembrane region" description="Helical" evidence="3">
    <location>
        <begin position="66"/>
        <end position="87"/>
    </location>
</feature>
<dbReference type="Gene3D" id="1.20.1250.20">
    <property type="entry name" value="MFS general substrate transporter like domains"/>
    <property type="match status" value="2"/>
</dbReference>
<feature type="transmembrane region" description="Helical" evidence="3">
    <location>
        <begin position="230"/>
        <end position="250"/>
    </location>
</feature>
<feature type="transmembrane region" description="Helical" evidence="3">
    <location>
        <begin position="99"/>
        <end position="117"/>
    </location>
</feature>
<dbReference type="InterPro" id="IPR036259">
    <property type="entry name" value="MFS_trans_sf"/>
</dbReference>
<evidence type="ECO:0000313" key="5">
    <source>
        <dbReference type="EMBL" id="KAK9729615.1"/>
    </source>
</evidence>
<reference evidence="5 6" key="1">
    <citation type="submission" date="2023-04" db="EMBL/GenBank/DDBJ databases">
        <title>Genome of Basidiobolus ranarum AG-B5.</title>
        <authorList>
            <person name="Stajich J.E."/>
            <person name="Carter-House D."/>
            <person name="Gryganskyi A."/>
        </authorList>
    </citation>
    <scope>NUCLEOTIDE SEQUENCE [LARGE SCALE GENOMIC DNA]</scope>
    <source>
        <strain evidence="5 6">AG-B5</strain>
    </source>
</reference>
<dbReference type="PROSITE" id="PS50850">
    <property type="entry name" value="MFS"/>
    <property type="match status" value="1"/>
</dbReference>
<protein>
    <recommendedName>
        <fullName evidence="4">Major facilitator superfamily (MFS) profile domain-containing protein</fullName>
    </recommendedName>
</protein>
<feature type="transmembrane region" description="Helical" evidence="3">
    <location>
        <begin position="354"/>
        <end position="375"/>
    </location>
</feature>
<evidence type="ECO:0000256" key="2">
    <source>
        <dbReference type="ARBA" id="ARBA00006727"/>
    </source>
</evidence>
<feature type="transmembrane region" description="Helical" evidence="3">
    <location>
        <begin position="290"/>
        <end position="311"/>
    </location>
</feature>
<accession>A0ABR2WBM5</accession>
<dbReference type="InterPro" id="IPR011701">
    <property type="entry name" value="MFS"/>
</dbReference>
<keyword evidence="3" id="KW-1133">Transmembrane helix</keyword>
<dbReference type="InterPro" id="IPR020846">
    <property type="entry name" value="MFS_dom"/>
</dbReference>
<evidence type="ECO:0000259" key="4">
    <source>
        <dbReference type="PROSITE" id="PS50850"/>
    </source>
</evidence>
<gene>
    <name evidence="5" type="ORF">K7432_000134</name>
</gene>
<name>A0ABR2WBM5_9FUNG</name>